<evidence type="ECO:0000256" key="10">
    <source>
        <dbReference type="SAM" id="Phobius"/>
    </source>
</evidence>
<evidence type="ECO:0000256" key="3">
    <source>
        <dbReference type="ARBA" id="ARBA00022723"/>
    </source>
</evidence>
<proteinExistence type="predicted"/>
<feature type="domain" description="RING-type" evidence="11">
    <location>
        <begin position="445"/>
        <end position="483"/>
    </location>
</feature>
<dbReference type="InterPro" id="IPR013083">
    <property type="entry name" value="Znf_RING/FYVE/PHD"/>
</dbReference>
<dbReference type="InterPro" id="IPR044235">
    <property type="entry name" value="RNFT1/2"/>
</dbReference>
<evidence type="ECO:0000256" key="7">
    <source>
        <dbReference type="ARBA" id="ARBA00022989"/>
    </source>
</evidence>
<feature type="transmembrane region" description="Helical" evidence="10">
    <location>
        <begin position="497"/>
        <end position="518"/>
    </location>
</feature>
<evidence type="ECO:0000313" key="13">
    <source>
        <dbReference type="WBParaSite" id="TCONS_00015518.p1"/>
    </source>
</evidence>
<keyword evidence="8 10" id="KW-0472">Membrane</keyword>
<keyword evidence="2 10" id="KW-0812">Transmembrane</keyword>
<accession>A0AAF5DQG1</accession>
<evidence type="ECO:0000256" key="8">
    <source>
        <dbReference type="ARBA" id="ARBA00023136"/>
    </source>
</evidence>
<dbReference type="SUPFAM" id="SSF57850">
    <property type="entry name" value="RING/U-box"/>
    <property type="match status" value="1"/>
</dbReference>
<evidence type="ECO:0000313" key="12">
    <source>
        <dbReference type="Proteomes" id="UP000035681"/>
    </source>
</evidence>
<name>A0AAF5DQG1_STRER</name>
<evidence type="ECO:0000256" key="6">
    <source>
        <dbReference type="ARBA" id="ARBA00022833"/>
    </source>
</evidence>
<dbReference type="Proteomes" id="UP000035681">
    <property type="component" value="Unplaced"/>
</dbReference>
<keyword evidence="4 9" id="KW-0863">Zinc-finger</keyword>
<dbReference type="PROSITE" id="PS00518">
    <property type="entry name" value="ZF_RING_1"/>
    <property type="match status" value="1"/>
</dbReference>
<dbReference type="WBParaSite" id="TCONS_00015518.p1">
    <property type="protein sequence ID" value="TCONS_00015518.p1"/>
    <property type="gene ID" value="XLOC_009930"/>
</dbReference>
<dbReference type="GO" id="GO:0016020">
    <property type="term" value="C:membrane"/>
    <property type="evidence" value="ECO:0007669"/>
    <property type="project" value="UniProtKB-SubCell"/>
</dbReference>
<feature type="transmembrane region" description="Helical" evidence="10">
    <location>
        <begin position="6"/>
        <end position="25"/>
    </location>
</feature>
<dbReference type="Gene3D" id="3.30.40.10">
    <property type="entry name" value="Zinc/RING finger domain, C3HC4 (zinc finger)"/>
    <property type="match status" value="1"/>
</dbReference>
<dbReference type="AlphaFoldDB" id="A0AAF5DQG1"/>
<evidence type="ECO:0000259" key="11">
    <source>
        <dbReference type="PROSITE" id="PS50089"/>
    </source>
</evidence>
<dbReference type="InterPro" id="IPR001841">
    <property type="entry name" value="Znf_RING"/>
</dbReference>
<keyword evidence="6" id="KW-0862">Zinc</keyword>
<evidence type="ECO:0000256" key="5">
    <source>
        <dbReference type="ARBA" id="ARBA00022786"/>
    </source>
</evidence>
<dbReference type="Pfam" id="PF13639">
    <property type="entry name" value="zf-RING_2"/>
    <property type="match status" value="1"/>
</dbReference>
<dbReference type="GO" id="GO:0061630">
    <property type="term" value="F:ubiquitin protein ligase activity"/>
    <property type="evidence" value="ECO:0007669"/>
    <property type="project" value="InterPro"/>
</dbReference>
<dbReference type="PANTHER" id="PTHR15860:SF0">
    <property type="entry name" value="LP20373P"/>
    <property type="match status" value="1"/>
</dbReference>
<protein>
    <submittedName>
        <fullName evidence="13">PID domain-containing protein</fullName>
    </submittedName>
</protein>
<keyword evidence="5" id="KW-0833">Ubl conjugation pathway</keyword>
<comment type="subcellular location">
    <subcellularLocation>
        <location evidence="1">Membrane</location>
        <topology evidence="1">Multi-pass membrane protein</topology>
    </subcellularLocation>
</comment>
<dbReference type="PROSITE" id="PS50089">
    <property type="entry name" value="ZF_RING_2"/>
    <property type="match status" value="1"/>
</dbReference>
<sequence length="574" mass="66097">MRYLIYYFMFFLYVTIFSIVSSISFDGPVITIEKDETIPKDILFNQDSNESNIKNNNNKSLINSTTYKTPKSATLINETIRMDISRPSSSSSPALVGLQQDNHSNGFTSIRNQFGIQRASSLGNISIVSGDEIPTLPLNSTDGTRYQPLSQEARDTFLIIDEDQNNNNQEFLNNESLSTEEEYHNNDDINSYTTTFLGFVISSLRDLYTNNQQQEPRDDNNINNPRPFLHIRRNGISNWITVAIPFFLLIFIKIFMDNCLAGIGVILMILSQKTFARKFFGKCSKKLTIAMIIGTIFRIWFCITWFNLDFMLYSIVLKDQISKWPPINISTTLFVTFVTDLFFIDIILILKMVISLLPYIKQHKIRSMYQWIEMTGKIYAHILPMAQWLVYFESIFLQILYISLKINFSSVVIYDFWMCTKTIISHTPFPSTKPSPEDIDKDSQCGICYSNFTNPLKIECNHIFCKECISTWFDRKDTCPLCRTLVQKFKNDYKDVINMHISFIIFIIASIATLSFAWPTGTYDIDYSSPDYDNVYKAMIVKGKRSPSIGLSLAEYMAGTQGGDNFHFIPSGRK</sequence>
<reference evidence="13" key="1">
    <citation type="submission" date="2024-02" db="UniProtKB">
        <authorList>
            <consortium name="WormBaseParasite"/>
        </authorList>
    </citation>
    <scope>IDENTIFICATION</scope>
</reference>
<dbReference type="InterPro" id="IPR017907">
    <property type="entry name" value="Znf_RING_CS"/>
</dbReference>
<keyword evidence="7 10" id="KW-1133">Transmembrane helix</keyword>
<dbReference type="GO" id="GO:1904294">
    <property type="term" value="P:positive regulation of ERAD pathway"/>
    <property type="evidence" value="ECO:0007669"/>
    <property type="project" value="InterPro"/>
</dbReference>
<organism evidence="12 13">
    <name type="scientific">Strongyloides stercoralis</name>
    <name type="common">Threadworm</name>
    <dbReference type="NCBI Taxonomy" id="6248"/>
    <lineage>
        <taxon>Eukaryota</taxon>
        <taxon>Metazoa</taxon>
        <taxon>Ecdysozoa</taxon>
        <taxon>Nematoda</taxon>
        <taxon>Chromadorea</taxon>
        <taxon>Rhabditida</taxon>
        <taxon>Tylenchina</taxon>
        <taxon>Panagrolaimomorpha</taxon>
        <taxon>Strongyloidoidea</taxon>
        <taxon>Strongyloididae</taxon>
        <taxon>Strongyloides</taxon>
    </lineage>
</organism>
<feature type="transmembrane region" description="Helical" evidence="10">
    <location>
        <begin position="288"/>
        <end position="307"/>
    </location>
</feature>
<keyword evidence="12" id="KW-1185">Reference proteome</keyword>
<evidence type="ECO:0000256" key="9">
    <source>
        <dbReference type="PROSITE-ProRule" id="PRU00175"/>
    </source>
</evidence>
<evidence type="ECO:0000256" key="1">
    <source>
        <dbReference type="ARBA" id="ARBA00004141"/>
    </source>
</evidence>
<dbReference type="SMART" id="SM00184">
    <property type="entry name" value="RING"/>
    <property type="match status" value="1"/>
</dbReference>
<evidence type="ECO:0000256" key="2">
    <source>
        <dbReference type="ARBA" id="ARBA00022692"/>
    </source>
</evidence>
<keyword evidence="3" id="KW-0479">Metal-binding</keyword>
<evidence type="ECO:0000256" key="4">
    <source>
        <dbReference type="ARBA" id="ARBA00022771"/>
    </source>
</evidence>
<dbReference type="GO" id="GO:0008270">
    <property type="term" value="F:zinc ion binding"/>
    <property type="evidence" value="ECO:0007669"/>
    <property type="project" value="UniProtKB-KW"/>
</dbReference>
<dbReference type="PANTHER" id="PTHR15860">
    <property type="entry name" value="UNCHARACTERIZED RING FINGER-CONTAINING PROTEIN"/>
    <property type="match status" value="1"/>
</dbReference>